<name>A0A016WN93_9BILA</name>
<evidence type="ECO:0000313" key="3">
    <source>
        <dbReference type="Proteomes" id="UP000024635"/>
    </source>
</evidence>
<evidence type="ECO:0000313" key="2">
    <source>
        <dbReference type="EMBL" id="EYC41036.1"/>
    </source>
</evidence>
<proteinExistence type="predicted"/>
<keyword evidence="3" id="KW-1185">Reference proteome</keyword>
<protein>
    <submittedName>
        <fullName evidence="2">Uncharacterized protein</fullName>
    </submittedName>
</protein>
<organism evidence="2 3">
    <name type="scientific">Ancylostoma ceylanicum</name>
    <dbReference type="NCBI Taxonomy" id="53326"/>
    <lineage>
        <taxon>Eukaryota</taxon>
        <taxon>Metazoa</taxon>
        <taxon>Ecdysozoa</taxon>
        <taxon>Nematoda</taxon>
        <taxon>Chromadorea</taxon>
        <taxon>Rhabditida</taxon>
        <taxon>Rhabditina</taxon>
        <taxon>Rhabditomorpha</taxon>
        <taxon>Strongyloidea</taxon>
        <taxon>Ancylostomatidae</taxon>
        <taxon>Ancylostomatinae</taxon>
        <taxon>Ancylostoma</taxon>
    </lineage>
</organism>
<feature type="region of interest" description="Disordered" evidence="1">
    <location>
        <begin position="77"/>
        <end position="96"/>
    </location>
</feature>
<gene>
    <name evidence="2" type="primary">Acey_s0585.g327</name>
    <name evidence="2" type="ORF">Y032_0585g327</name>
</gene>
<dbReference type="AlphaFoldDB" id="A0A016WN93"/>
<accession>A0A016WN93</accession>
<reference evidence="3" key="1">
    <citation type="journal article" date="2015" name="Nat. Genet.">
        <title>The genome and transcriptome of the zoonotic hookworm Ancylostoma ceylanicum identify infection-specific gene families.</title>
        <authorList>
            <person name="Schwarz E.M."/>
            <person name="Hu Y."/>
            <person name="Antoshechkin I."/>
            <person name="Miller M.M."/>
            <person name="Sternberg P.W."/>
            <person name="Aroian R.V."/>
        </authorList>
    </citation>
    <scope>NUCLEOTIDE SEQUENCE</scope>
    <source>
        <strain evidence="3">HY135</strain>
    </source>
</reference>
<comment type="caution">
    <text evidence="2">The sequence shown here is derived from an EMBL/GenBank/DDBJ whole genome shotgun (WGS) entry which is preliminary data.</text>
</comment>
<sequence>MALNPVQIPRAASRHIIKFYIEHKSVLIENASSRCLKTNADRNHLFEVLSNEVKAEFEITLSKKQIKNHYTHAKGKIFEKASKQREREAKERKYRR</sequence>
<evidence type="ECO:0000256" key="1">
    <source>
        <dbReference type="SAM" id="MobiDB-lite"/>
    </source>
</evidence>
<dbReference type="EMBL" id="JARK01000185">
    <property type="protein sequence ID" value="EYC41036.1"/>
    <property type="molecule type" value="Genomic_DNA"/>
</dbReference>
<dbReference type="Proteomes" id="UP000024635">
    <property type="component" value="Unassembled WGS sequence"/>
</dbReference>